<dbReference type="SUPFAM" id="SSF52058">
    <property type="entry name" value="L domain-like"/>
    <property type="match status" value="1"/>
</dbReference>
<dbReference type="InterPro" id="IPR032675">
    <property type="entry name" value="LRR_dom_sf"/>
</dbReference>
<dbReference type="Pfam" id="PF13855">
    <property type="entry name" value="LRR_8"/>
    <property type="match status" value="1"/>
</dbReference>
<reference evidence="3" key="1">
    <citation type="submission" date="2018-07" db="EMBL/GenBank/DDBJ databases">
        <authorList>
            <person name="Quirk P.G."/>
            <person name="Krulwich T.A."/>
        </authorList>
    </citation>
    <scope>NUCLEOTIDE SEQUENCE</scope>
</reference>
<dbReference type="FunFam" id="3.80.10.10:FF:000230">
    <property type="entry name" value="Leucine-rich repeat-containing protein 57"/>
    <property type="match status" value="1"/>
</dbReference>
<keyword evidence="1" id="KW-0433">Leucine-rich repeat</keyword>
<dbReference type="Pfam" id="PF00560">
    <property type="entry name" value="LRR_1"/>
    <property type="match status" value="2"/>
</dbReference>
<keyword evidence="2" id="KW-0677">Repeat</keyword>
<dbReference type="Gene3D" id="3.80.10.10">
    <property type="entry name" value="Ribonuclease Inhibitor"/>
    <property type="match status" value="2"/>
</dbReference>
<name>A0A336ML58_CULSO</name>
<gene>
    <name evidence="3" type="primary">CSON013814</name>
</gene>
<dbReference type="GO" id="GO:0005737">
    <property type="term" value="C:cytoplasm"/>
    <property type="evidence" value="ECO:0007669"/>
    <property type="project" value="TreeGrafter"/>
</dbReference>
<proteinExistence type="predicted"/>
<sequence>MGNKQIKQHFENAKKTGVLKISLLRLCDFPPQLRDFPNVLRTLDLSENKFVKIPESIGNFTLLKHLNLSSNKLEELPEALSKLTKLETLNAINNYITFVPMSYAALKNLKQVNLSNNLINVFPVMFAGLKNLDVLDLSRNKITKVPAEAKGLFVIELNLNQNQLAELAPEIAECPRLKTLRLEENCLQIQAISPRIMKESLIANLCLDGNLFSSKQLIEVEGYDVYMERYTSCRRKLE</sequence>
<dbReference type="PROSITE" id="PS51450">
    <property type="entry name" value="LRR"/>
    <property type="match status" value="2"/>
</dbReference>
<evidence type="ECO:0000256" key="2">
    <source>
        <dbReference type="ARBA" id="ARBA00022737"/>
    </source>
</evidence>
<dbReference type="VEuPathDB" id="VectorBase:CSON013814"/>
<dbReference type="InterPro" id="IPR003591">
    <property type="entry name" value="Leu-rich_rpt_typical-subtyp"/>
</dbReference>
<protein>
    <submittedName>
        <fullName evidence="3">CSON013814 protein</fullName>
    </submittedName>
</protein>
<dbReference type="InterPro" id="IPR050216">
    <property type="entry name" value="LRR_domain-containing"/>
</dbReference>
<dbReference type="OMA" id="CEYMERY"/>
<dbReference type="AlphaFoldDB" id="A0A336ML58"/>
<accession>A0A336ML58</accession>
<dbReference type="PANTHER" id="PTHR48051:SF46">
    <property type="entry name" value="LEUCINE RICH REPEAT-CONTAINING DOMAIN PROTEIN"/>
    <property type="match status" value="1"/>
</dbReference>
<dbReference type="InterPro" id="IPR001611">
    <property type="entry name" value="Leu-rich_rpt"/>
</dbReference>
<dbReference type="PANTHER" id="PTHR48051">
    <property type="match status" value="1"/>
</dbReference>
<organism evidence="3">
    <name type="scientific">Culicoides sonorensis</name>
    <name type="common">Biting midge</name>
    <dbReference type="NCBI Taxonomy" id="179676"/>
    <lineage>
        <taxon>Eukaryota</taxon>
        <taxon>Metazoa</taxon>
        <taxon>Ecdysozoa</taxon>
        <taxon>Arthropoda</taxon>
        <taxon>Hexapoda</taxon>
        <taxon>Insecta</taxon>
        <taxon>Pterygota</taxon>
        <taxon>Neoptera</taxon>
        <taxon>Endopterygota</taxon>
        <taxon>Diptera</taxon>
        <taxon>Nematocera</taxon>
        <taxon>Chironomoidea</taxon>
        <taxon>Ceratopogonidae</taxon>
        <taxon>Ceratopogoninae</taxon>
        <taxon>Culicoides</taxon>
        <taxon>Monoculicoides</taxon>
    </lineage>
</organism>
<evidence type="ECO:0000313" key="3">
    <source>
        <dbReference type="EMBL" id="SSX26748.1"/>
    </source>
</evidence>
<dbReference type="PRINTS" id="PR00019">
    <property type="entry name" value="LEURICHRPT"/>
</dbReference>
<dbReference type="SMART" id="SM00369">
    <property type="entry name" value="LRR_TYP"/>
    <property type="match status" value="5"/>
</dbReference>
<evidence type="ECO:0000256" key="1">
    <source>
        <dbReference type="ARBA" id="ARBA00022614"/>
    </source>
</evidence>
<dbReference type="EMBL" id="UFQT01000718">
    <property type="protein sequence ID" value="SSX26748.1"/>
    <property type="molecule type" value="Genomic_DNA"/>
</dbReference>